<comment type="caution">
    <text evidence="1">The sequence shown here is derived from an EMBL/GenBank/DDBJ whole genome shotgun (WGS) entry which is preliminary data.</text>
</comment>
<accession>A0A164ELY2</accession>
<evidence type="ECO:0000313" key="1">
    <source>
        <dbReference type="EMBL" id="KZR96913.1"/>
    </source>
</evidence>
<keyword evidence="2" id="KW-1185">Reference proteome</keyword>
<evidence type="ECO:0000313" key="2">
    <source>
        <dbReference type="Proteomes" id="UP000076858"/>
    </source>
</evidence>
<protein>
    <submittedName>
        <fullName evidence="1">Uncharacterized protein</fullName>
    </submittedName>
</protein>
<proteinExistence type="predicted"/>
<reference evidence="1 2" key="1">
    <citation type="submission" date="2016-03" db="EMBL/GenBank/DDBJ databases">
        <title>EvidentialGene: Evidence-directed Construction of Genes on Genomes.</title>
        <authorList>
            <person name="Gilbert D.G."/>
            <person name="Choi J.-H."/>
            <person name="Mockaitis K."/>
            <person name="Colbourne J."/>
            <person name="Pfrender M."/>
        </authorList>
    </citation>
    <scope>NUCLEOTIDE SEQUENCE [LARGE SCALE GENOMIC DNA]</scope>
    <source>
        <strain evidence="1 2">Xinb3</strain>
        <tissue evidence="1">Complete organism</tissue>
    </source>
</reference>
<dbReference type="Proteomes" id="UP000076858">
    <property type="component" value="Unassembled WGS sequence"/>
</dbReference>
<sequence length="61" mass="7100">KLIDQIYSNSVASSRKSWLKSLEADSLLRPDKPGRTELRLWLLASPRTSRKLKIWLIPRPN</sequence>
<feature type="non-terminal residue" evidence="1">
    <location>
        <position position="1"/>
    </location>
</feature>
<name>A0A164ELY2_9CRUS</name>
<dbReference type="AlphaFoldDB" id="A0A164ELY2"/>
<organism evidence="1 2">
    <name type="scientific">Daphnia magna</name>
    <dbReference type="NCBI Taxonomy" id="35525"/>
    <lineage>
        <taxon>Eukaryota</taxon>
        <taxon>Metazoa</taxon>
        <taxon>Ecdysozoa</taxon>
        <taxon>Arthropoda</taxon>
        <taxon>Crustacea</taxon>
        <taxon>Branchiopoda</taxon>
        <taxon>Diplostraca</taxon>
        <taxon>Cladocera</taxon>
        <taxon>Anomopoda</taxon>
        <taxon>Daphniidae</taxon>
        <taxon>Daphnia</taxon>
    </lineage>
</organism>
<dbReference type="EMBL" id="LRGB01023277">
    <property type="protein sequence ID" value="KZR96913.1"/>
    <property type="molecule type" value="Genomic_DNA"/>
</dbReference>
<gene>
    <name evidence="1" type="ORF">APZ42_008486</name>
</gene>